<feature type="compositionally biased region" description="Polar residues" evidence="1">
    <location>
        <begin position="159"/>
        <end position="174"/>
    </location>
</feature>
<dbReference type="GeneID" id="87812603"/>
<sequence length="174" mass="19232">MSSSQFLRSNRIYLARQHRRTLLDIERDEAAIKLAGGEVTAGLAGATHIVVHVSAGVGPVWQCSARHSTPSRVKLQTMTLAEFMYAVFELPRPRPKLVTSEYLAAWLHLGREPDGVQGALWTVTLLGPDPSFPKSTPAFEVEPKPTPSDKAEPILARSPSFSDTRQQIQFKTKQ</sequence>
<feature type="region of interest" description="Disordered" evidence="1">
    <location>
        <begin position="132"/>
        <end position="174"/>
    </location>
</feature>
<name>A0AAF0YG35_9TREE</name>
<feature type="compositionally biased region" description="Basic and acidic residues" evidence="1">
    <location>
        <begin position="141"/>
        <end position="152"/>
    </location>
</feature>
<reference evidence="2" key="1">
    <citation type="submission" date="2023-10" db="EMBL/GenBank/DDBJ databases">
        <authorList>
            <person name="Noh H."/>
        </authorList>
    </citation>
    <scope>NUCLEOTIDE SEQUENCE</scope>
    <source>
        <strain evidence="2">DUCC4014</strain>
    </source>
</reference>
<protein>
    <submittedName>
        <fullName evidence="2">Uncharacterized protein</fullName>
    </submittedName>
</protein>
<evidence type="ECO:0000313" key="3">
    <source>
        <dbReference type="Proteomes" id="UP000827549"/>
    </source>
</evidence>
<evidence type="ECO:0000313" key="2">
    <source>
        <dbReference type="EMBL" id="WOO85953.1"/>
    </source>
</evidence>
<accession>A0AAF0YG35</accession>
<keyword evidence="3" id="KW-1185">Reference proteome</keyword>
<dbReference type="AlphaFoldDB" id="A0AAF0YG35"/>
<gene>
    <name evidence="2" type="ORF">LOC62_07G009442</name>
</gene>
<dbReference type="Proteomes" id="UP000827549">
    <property type="component" value="Chromosome 7"/>
</dbReference>
<organism evidence="2 3">
    <name type="scientific">Vanrija pseudolonga</name>
    <dbReference type="NCBI Taxonomy" id="143232"/>
    <lineage>
        <taxon>Eukaryota</taxon>
        <taxon>Fungi</taxon>
        <taxon>Dikarya</taxon>
        <taxon>Basidiomycota</taxon>
        <taxon>Agaricomycotina</taxon>
        <taxon>Tremellomycetes</taxon>
        <taxon>Trichosporonales</taxon>
        <taxon>Trichosporonaceae</taxon>
        <taxon>Vanrija</taxon>
    </lineage>
</organism>
<evidence type="ECO:0000256" key="1">
    <source>
        <dbReference type="SAM" id="MobiDB-lite"/>
    </source>
</evidence>
<dbReference type="RefSeq" id="XP_062631979.1">
    <property type="nucleotide sequence ID" value="XM_062775995.1"/>
</dbReference>
<dbReference type="EMBL" id="CP086720">
    <property type="protein sequence ID" value="WOO85953.1"/>
    <property type="molecule type" value="Genomic_DNA"/>
</dbReference>
<proteinExistence type="predicted"/>